<accession>A0A8X6WLF0</accession>
<keyword evidence="4" id="KW-1185">Reference proteome</keyword>
<evidence type="ECO:0000313" key="3">
    <source>
        <dbReference type="EMBL" id="GFY37327.1"/>
    </source>
</evidence>
<protein>
    <recommendedName>
        <fullName evidence="2">DUF7041 domain-containing protein</fullName>
    </recommendedName>
</protein>
<feature type="domain" description="DUF7041" evidence="2">
    <location>
        <begin position="19"/>
        <end position="102"/>
    </location>
</feature>
<dbReference type="PANTHER" id="PTHR33327">
    <property type="entry name" value="ENDONUCLEASE"/>
    <property type="match status" value="1"/>
</dbReference>
<evidence type="ECO:0000256" key="1">
    <source>
        <dbReference type="SAM" id="Coils"/>
    </source>
</evidence>
<dbReference type="Pfam" id="PF23055">
    <property type="entry name" value="DUF7041"/>
    <property type="match status" value="1"/>
</dbReference>
<dbReference type="EMBL" id="BMAV01000254">
    <property type="protein sequence ID" value="GFY37327.1"/>
    <property type="molecule type" value="Genomic_DNA"/>
</dbReference>
<dbReference type="OrthoDB" id="6430943at2759"/>
<evidence type="ECO:0000259" key="2">
    <source>
        <dbReference type="Pfam" id="PF23055"/>
    </source>
</evidence>
<dbReference type="PANTHER" id="PTHR33327:SF3">
    <property type="entry name" value="RNA-DIRECTED DNA POLYMERASE"/>
    <property type="match status" value="1"/>
</dbReference>
<organism evidence="3 4">
    <name type="scientific">Trichonephila inaurata madagascariensis</name>
    <dbReference type="NCBI Taxonomy" id="2747483"/>
    <lineage>
        <taxon>Eukaryota</taxon>
        <taxon>Metazoa</taxon>
        <taxon>Ecdysozoa</taxon>
        <taxon>Arthropoda</taxon>
        <taxon>Chelicerata</taxon>
        <taxon>Arachnida</taxon>
        <taxon>Araneae</taxon>
        <taxon>Araneomorphae</taxon>
        <taxon>Entelegynae</taxon>
        <taxon>Araneoidea</taxon>
        <taxon>Nephilidae</taxon>
        <taxon>Trichonephila</taxon>
        <taxon>Trichonephila inaurata</taxon>
    </lineage>
</organism>
<dbReference type="AlphaFoldDB" id="A0A8X6WLF0"/>
<gene>
    <name evidence="3" type="primary">AVEN_266408_1</name>
    <name evidence="3" type="ORF">TNIN_406281</name>
</gene>
<comment type="caution">
    <text evidence="3">The sequence shown here is derived from an EMBL/GenBank/DDBJ whole genome shotgun (WGS) entry which is preliminary data.</text>
</comment>
<keyword evidence="1" id="KW-0175">Coiled coil</keyword>
<proteinExistence type="predicted"/>
<feature type="coiled-coil region" evidence="1">
    <location>
        <begin position="181"/>
        <end position="208"/>
    </location>
</feature>
<reference evidence="3" key="1">
    <citation type="submission" date="2020-08" db="EMBL/GenBank/DDBJ databases">
        <title>Multicomponent nature underlies the extraordinary mechanical properties of spider dragline silk.</title>
        <authorList>
            <person name="Kono N."/>
            <person name="Nakamura H."/>
            <person name="Mori M."/>
            <person name="Yoshida Y."/>
            <person name="Ohtoshi R."/>
            <person name="Malay A.D."/>
            <person name="Moran D.A.P."/>
            <person name="Tomita M."/>
            <person name="Numata K."/>
            <person name="Arakawa K."/>
        </authorList>
    </citation>
    <scope>NUCLEOTIDE SEQUENCE</scope>
</reference>
<sequence length="332" mass="37257">MTSPTGEDSSNVGRIALRLPVFWRNNVALWVRQCDSAFVLSQITQDETKYAALVSMLDPETLSHVSDIILSPPAENKYVTLSDRLIREFTDSEHQKIKKLLTELQLGDDKPSHLLRKMKELSGGQLQDEFLKNLWLQRLPSQIQTVLSVSSETLDKLAEIADKVADVALLAAVYSATSAPELNTSAEIQELAKQIEELKLQISHAFSRISAIVTPSTIDYEEFAQMQQGDDELKALLSAANQTLHLKQLRTPGTTTEIYCDISTGTQCLRMDYDGEHLADKRQANPLIVDNYLSQNVASRTMKPVTCDLNYIQKTNNKVPKRLSSQDDFYLI</sequence>
<evidence type="ECO:0000313" key="4">
    <source>
        <dbReference type="Proteomes" id="UP000886998"/>
    </source>
</evidence>
<dbReference type="Proteomes" id="UP000886998">
    <property type="component" value="Unassembled WGS sequence"/>
</dbReference>
<name>A0A8X6WLF0_9ARAC</name>
<dbReference type="InterPro" id="IPR055469">
    <property type="entry name" value="DUF7041"/>
</dbReference>